<keyword evidence="1" id="KW-0723">Serine/threonine-protein kinase</keyword>
<feature type="domain" description="Protein kinase" evidence="8">
    <location>
        <begin position="1"/>
        <end position="229"/>
    </location>
</feature>
<keyword evidence="11" id="KW-1185">Reference proteome</keyword>
<feature type="region of interest" description="Disordered" evidence="7">
    <location>
        <begin position="236"/>
        <end position="257"/>
    </location>
</feature>
<evidence type="ECO:0000259" key="8">
    <source>
        <dbReference type="PROSITE" id="PS50011"/>
    </source>
</evidence>
<dbReference type="InterPro" id="IPR033701">
    <property type="entry name" value="POLO_box_1"/>
</dbReference>
<dbReference type="Gene3D" id="3.30.200.20">
    <property type="entry name" value="Phosphorylase Kinase, domain 1"/>
    <property type="match status" value="1"/>
</dbReference>
<dbReference type="PROSITE" id="PS50011">
    <property type="entry name" value="PROTEIN_KINASE_DOM"/>
    <property type="match status" value="1"/>
</dbReference>
<dbReference type="GO" id="GO:0005524">
    <property type="term" value="F:ATP binding"/>
    <property type="evidence" value="ECO:0007669"/>
    <property type="project" value="UniProtKB-KW"/>
</dbReference>
<evidence type="ECO:0000256" key="2">
    <source>
        <dbReference type="ARBA" id="ARBA00022679"/>
    </source>
</evidence>
<evidence type="ECO:0000313" key="11">
    <source>
        <dbReference type="Proteomes" id="UP000001876"/>
    </source>
</evidence>
<dbReference type="Gene3D" id="1.10.510.10">
    <property type="entry name" value="Transferase(Phosphotransferase) domain 1"/>
    <property type="match status" value="1"/>
</dbReference>
<dbReference type="InterPro" id="IPR000959">
    <property type="entry name" value="POLO_box_dom"/>
</dbReference>
<dbReference type="KEGG" id="mpp:MICPUCDRAFT_23784"/>
<feature type="compositionally biased region" description="Low complexity" evidence="7">
    <location>
        <begin position="396"/>
        <end position="413"/>
    </location>
</feature>
<dbReference type="SUPFAM" id="SSF82615">
    <property type="entry name" value="Polo-box domain"/>
    <property type="match status" value="2"/>
</dbReference>
<dbReference type="PANTHER" id="PTHR24345:SF0">
    <property type="entry name" value="CELL CYCLE SERINE_THREONINE-PROTEIN KINASE CDC5_MSD2"/>
    <property type="match status" value="1"/>
</dbReference>
<keyword evidence="5" id="KW-0418">Kinase</keyword>
<dbReference type="AlphaFoldDB" id="C1N9S4"/>
<dbReference type="Pfam" id="PF00659">
    <property type="entry name" value="POLO_box"/>
    <property type="match status" value="2"/>
</dbReference>
<dbReference type="GO" id="GO:0005634">
    <property type="term" value="C:nucleus"/>
    <property type="evidence" value="ECO:0007669"/>
    <property type="project" value="TreeGrafter"/>
</dbReference>
<organism evidence="11">
    <name type="scientific">Micromonas pusilla (strain CCMP1545)</name>
    <name type="common">Picoplanktonic green alga</name>
    <dbReference type="NCBI Taxonomy" id="564608"/>
    <lineage>
        <taxon>Eukaryota</taxon>
        <taxon>Viridiplantae</taxon>
        <taxon>Chlorophyta</taxon>
        <taxon>Mamiellophyceae</taxon>
        <taxon>Mamiellales</taxon>
        <taxon>Mamiellaceae</taxon>
        <taxon>Micromonas</taxon>
    </lineage>
</organism>
<feature type="non-terminal residue" evidence="10">
    <location>
        <position position="1"/>
    </location>
</feature>
<keyword evidence="2" id="KW-0808">Transferase</keyword>
<dbReference type="Proteomes" id="UP000001876">
    <property type="component" value="Unassembled WGS sequence"/>
</dbReference>
<evidence type="ECO:0000256" key="7">
    <source>
        <dbReference type="SAM" id="MobiDB-lite"/>
    </source>
</evidence>
<dbReference type="GeneID" id="9690105"/>
<evidence type="ECO:0000313" key="10">
    <source>
        <dbReference type="EMBL" id="EEH50998.1"/>
    </source>
</evidence>
<dbReference type="STRING" id="564608.C1N9S4"/>
<dbReference type="InterPro" id="IPR033695">
    <property type="entry name" value="POLO_box_2"/>
</dbReference>
<evidence type="ECO:0000256" key="3">
    <source>
        <dbReference type="ARBA" id="ARBA00022737"/>
    </source>
</evidence>
<name>C1N9S4_MICPC</name>
<feature type="domain" description="POLO box" evidence="9">
    <location>
        <begin position="359"/>
        <end position="434"/>
    </location>
</feature>
<evidence type="ECO:0000256" key="4">
    <source>
        <dbReference type="ARBA" id="ARBA00022741"/>
    </source>
</evidence>
<feature type="region of interest" description="Disordered" evidence="7">
    <location>
        <begin position="273"/>
        <end position="326"/>
    </location>
</feature>
<evidence type="ECO:0000256" key="6">
    <source>
        <dbReference type="ARBA" id="ARBA00022840"/>
    </source>
</evidence>
<keyword evidence="3" id="KW-0677">Repeat</keyword>
<dbReference type="PROSITE" id="PS50078">
    <property type="entry name" value="POLO_BOX"/>
    <property type="match status" value="2"/>
</dbReference>
<dbReference type="InterPro" id="IPR036947">
    <property type="entry name" value="POLO_box_dom_sf"/>
</dbReference>
<dbReference type="OrthoDB" id="408964at2759"/>
<evidence type="ECO:0000256" key="5">
    <source>
        <dbReference type="ARBA" id="ARBA00022777"/>
    </source>
</evidence>
<dbReference type="InterPro" id="IPR011009">
    <property type="entry name" value="Kinase-like_dom_sf"/>
</dbReference>
<dbReference type="InterPro" id="IPR000719">
    <property type="entry name" value="Prot_kinase_dom"/>
</dbReference>
<feature type="compositionally biased region" description="Basic and acidic residues" evidence="7">
    <location>
        <begin position="290"/>
        <end position="319"/>
    </location>
</feature>
<dbReference type="PANTHER" id="PTHR24345">
    <property type="entry name" value="SERINE/THREONINE-PROTEIN KINASE PLK"/>
    <property type="match status" value="1"/>
</dbReference>
<dbReference type="eggNOG" id="KOG0575">
    <property type="taxonomic scope" value="Eukaryota"/>
</dbReference>
<sequence length="545" mass="59777">QVVAKTTLEKERARAKILTEIRIHRSVRNAHVVRFARCFEDAANVYILMELCSNKTLADVVKQRGKLTAKEAACYLREIVSAVAHLHAARIIHRDLKARSIHWSPYDRVGIGDFGLACRLDDDAQRKTTICGTPNYIAPEVLAGSKGAGHSYEVDVWSIGVIAYALLVGTPPFQTSDVHATYKRIRANAYEFPSVGEDGGGGTDLIRRCLAPKPEDRPSIAEVASHPLLRVGAAGWKIATPPPKPPVRAKAADDERKTKYDAVFEEKKRSLAAEKAAAENSLRPSPPRTDPPRAEATLRRAEEASREALRRSRETERARRVAAQTATETATTAARAAAAIATCVSENTVSENIVFPPLWVTRWVDYTSKYGLGYVLSDGTFGVMFNDATKMVQSPDDTWTDGAATSAATSSPSLPEGLEKKVKLMRHFRGYLTQARSAVARASYAPDVANSSSIARASKTPYLPHVKNWLRTKHAILFRLSNRTIQVNFQDGSEVLLSSEAAATVFTSKSGARGTHALAKLPADPELLRRLKYVKEVLHQLVHRA</sequence>
<feature type="region of interest" description="Disordered" evidence="7">
    <location>
        <begin position="396"/>
        <end position="415"/>
    </location>
</feature>
<dbReference type="EMBL" id="GG663752">
    <property type="protein sequence ID" value="EEH50998.1"/>
    <property type="molecule type" value="Genomic_DNA"/>
</dbReference>
<keyword evidence="4" id="KW-0547">Nucleotide-binding</keyword>
<evidence type="ECO:0000256" key="1">
    <source>
        <dbReference type="ARBA" id="ARBA00022527"/>
    </source>
</evidence>
<dbReference type="CDD" id="cd13118">
    <property type="entry name" value="POLO_box_1"/>
    <property type="match status" value="1"/>
</dbReference>
<dbReference type="Pfam" id="PF00069">
    <property type="entry name" value="Pkinase"/>
    <property type="match status" value="1"/>
</dbReference>
<dbReference type="RefSeq" id="XP_003064664.1">
    <property type="nucleotide sequence ID" value="XM_003064618.1"/>
</dbReference>
<protein>
    <submittedName>
        <fullName evidence="10">Predicted protein</fullName>
    </submittedName>
</protein>
<keyword evidence="6" id="KW-0067">ATP-binding</keyword>
<dbReference type="CDD" id="cd13117">
    <property type="entry name" value="POLO_box_2"/>
    <property type="match status" value="1"/>
</dbReference>
<feature type="domain" description="POLO box" evidence="9">
    <location>
        <begin position="465"/>
        <end position="543"/>
    </location>
</feature>
<dbReference type="SUPFAM" id="SSF56112">
    <property type="entry name" value="Protein kinase-like (PK-like)"/>
    <property type="match status" value="1"/>
</dbReference>
<dbReference type="OMA" id="NMPESDH"/>
<evidence type="ECO:0000259" key="9">
    <source>
        <dbReference type="PROSITE" id="PS50078"/>
    </source>
</evidence>
<dbReference type="GO" id="GO:0004674">
    <property type="term" value="F:protein serine/threonine kinase activity"/>
    <property type="evidence" value="ECO:0007669"/>
    <property type="project" value="UniProtKB-KW"/>
</dbReference>
<dbReference type="Gene3D" id="3.30.1120.30">
    <property type="entry name" value="POLO box domain"/>
    <property type="match status" value="2"/>
</dbReference>
<accession>C1N9S4</accession>
<reference evidence="10 11" key="1">
    <citation type="journal article" date="2009" name="Science">
        <title>Green evolution and dynamic adaptations revealed by genomes of the marine picoeukaryotes Micromonas.</title>
        <authorList>
            <person name="Worden A.Z."/>
            <person name="Lee J.H."/>
            <person name="Mock T."/>
            <person name="Rouze P."/>
            <person name="Simmons M.P."/>
            <person name="Aerts A.L."/>
            <person name="Allen A.E."/>
            <person name="Cuvelier M.L."/>
            <person name="Derelle E."/>
            <person name="Everett M.V."/>
            <person name="Foulon E."/>
            <person name="Grimwood J."/>
            <person name="Gundlach H."/>
            <person name="Henrissat B."/>
            <person name="Napoli C."/>
            <person name="McDonald S.M."/>
            <person name="Parker M.S."/>
            <person name="Rombauts S."/>
            <person name="Salamov A."/>
            <person name="Von Dassow P."/>
            <person name="Badger J.H."/>
            <person name="Coutinho P.M."/>
            <person name="Demir E."/>
            <person name="Dubchak I."/>
            <person name="Gentemann C."/>
            <person name="Eikrem W."/>
            <person name="Gready J.E."/>
            <person name="John U."/>
            <person name="Lanier W."/>
            <person name="Lindquist E.A."/>
            <person name="Lucas S."/>
            <person name="Mayer K.F."/>
            <person name="Moreau H."/>
            <person name="Not F."/>
            <person name="Otillar R."/>
            <person name="Panaud O."/>
            <person name="Pangilinan J."/>
            <person name="Paulsen I."/>
            <person name="Piegu B."/>
            <person name="Poliakov A."/>
            <person name="Robbens S."/>
            <person name="Schmutz J."/>
            <person name="Toulza E."/>
            <person name="Wyss T."/>
            <person name="Zelensky A."/>
            <person name="Zhou K."/>
            <person name="Armbrust E.V."/>
            <person name="Bhattacharya D."/>
            <person name="Goodenough U.W."/>
            <person name="Van de Peer Y."/>
            <person name="Grigoriev I.V."/>
        </authorList>
    </citation>
    <scope>NUCLEOTIDE SEQUENCE [LARGE SCALE GENOMIC DNA]</scope>
    <source>
        <strain evidence="10 11">CCMP1545</strain>
    </source>
</reference>
<proteinExistence type="predicted"/>
<gene>
    <name evidence="10" type="ORF">MICPUCDRAFT_23784</name>
</gene>